<evidence type="ECO:0000313" key="7">
    <source>
        <dbReference type="EMBL" id="NDY43596.1"/>
    </source>
</evidence>
<evidence type="ECO:0000256" key="4">
    <source>
        <dbReference type="ARBA" id="ARBA00022840"/>
    </source>
</evidence>
<reference evidence="7 8" key="1">
    <citation type="submission" date="2020-02" db="EMBL/GenBank/DDBJ databases">
        <title>Comparative genomics of sulfur disproportionating microorganisms.</title>
        <authorList>
            <person name="Ward L.M."/>
            <person name="Bertran E."/>
            <person name="Johnston D.T."/>
        </authorList>
    </citation>
    <scope>NUCLEOTIDE SEQUENCE [LARGE SCALE GENOMIC DNA]</scope>
    <source>
        <strain evidence="7 8">DSM 100025</strain>
    </source>
</reference>
<proteinExistence type="predicted"/>
<dbReference type="GO" id="GO:0005829">
    <property type="term" value="C:cytosol"/>
    <property type="evidence" value="ECO:0007669"/>
    <property type="project" value="TreeGrafter"/>
</dbReference>
<feature type="non-terminal residue" evidence="7">
    <location>
        <position position="183"/>
    </location>
</feature>
<feature type="binding site" evidence="5">
    <location>
        <begin position="21"/>
        <end position="28"/>
    </location>
    <ligand>
        <name>ATP</name>
        <dbReference type="ChEBI" id="CHEBI:30616"/>
    </ligand>
</feature>
<dbReference type="GO" id="GO:0009338">
    <property type="term" value="C:exodeoxyribonuclease V complex"/>
    <property type="evidence" value="ECO:0007669"/>
    <property type="project" value="TreeGrafter"/>
</dbReference>
<evidence type="ECO:0000256" key="2">
    <source>
        <dbReference type="ARBA" id="ARBA00022801"/>
    </source>
</evidence>
<comment type="caution">
    <text evidence="7">The sequence shown here is derived from an EMBL/GenBank/DDBJ whole genome shotgun (WGS) entry which is preliminary data.</text>
</comment>
<dbReference type="Proteomes" id="UP000469346">
    <property type="component" value="Unassembled WGS sequence"/>
</dbReference>
<evidence type="ECO:0000313" key="8">
    <source>
        <dbReference type="Proteomes" id="UP000469346"/>
    </source>
</evidence>
<feature type="domain" description="UvrD-like helicase ATP-binding" evidence="6">
    <location>
        <begin position="1"/>
        <end position="183"/>
    </location>
</feature>
<dbReference type="GO" id="GO:0016787">
    <property type="term" value="F:hydrolase activity"/>
    <property type="evidence" value="ECO:0007669"/>
    <property type="project" value="UniProtKB-UniRule"/>
</dbReference>
<dbReference type="AlphaFoldDB" id="A0A6N9TYS1"/>
<dbReference type="Gene3D" id="3.40.50.300">
    <property type="entry name" value="P-loop containing nucleotide triphosphate hydrolases"/>
    <property type="match status" value="1"/>
</dbReference>
<evidence type="ECO:0000259" key="6">
    <source>
        <dbReference type="PROSITE" id="PS51198"/>
    </source>
</evidence>
<dbReference type="Pfam" id="PF00580">
    <property type="entry name" value="UvrD-helicase"/>
    <property type="match status" value="1"/>
</dbReference>
<name>A0A6N9TYS1_DISTH</name>
<keyword evidence="8" id="KW-1185">Reference proteome</keyword>
<protein>
    <submittedName>
        <fullName evidence="7">UvrD-helicase domain-containing protein</fullName>
    </submittedName>
</protein>
<dbReference type="GO" id="GO:0005524">
    <property type="term" value="F:ATP binding"/>
    <property type="evidence" value="ECO:0007669"/>
    <property type="project" value="UniProtKB-UniRule"/>
</dbReference>
<dbReference type="InterPro" id="IPR000212">
    <property type="entry name" value="DNA_helicase_UvrD/REP"/>
</dbReference>
<dbReference type="EMBL" id="JAAGRR010000225">
    <property type="protein sequence ID" value="NDY43596.1"/>
    <property type="molecule type" value="Genomic_DNA"/>
</dbReference>
<evidence type="ECO:0000256" key="5">
    <source>
        <dbReference type="PROSITE-ProRule" id="PRU00560"/>
    </source>
</evidence>
<dbReference type="GO" id="GO:0003677">
    <property type="term" value="F:DNA binding"/>
    <property type="evidence" value="ECO:0007669"/>
    <property type="project" value="InterPro"/>
</dbReference>
<evidence type="ECO:0000256" key="3">
    <source>
        <dbReference type="ARBA" id="ARBA00022806"/>
    </source>
</evidence>
<dbReference type="SUPFAM" id="SSF52540">
    <property type="entry name" value="P-loop containing nucleoside triphosphate hydrolases"/>
    <property type="match status" value="1"/>
</dbReference>
<dbReference type="GO" id="GO:0000725">
    <property type="term" value="P:recombinational repair"/>
    <property type="evidence" value="ECO:0007669"/>
    <property type="project" value="TreeGrafter"/>
</dbReference>
<keyword evidence="4 5" id="KW-0067">ATP-binding</keyword>
<keyword evidence="1 5" id="KW-0547">Nucleotide-binding</keyword>
<dbReference type="GO" id="GO:0043138">
    <property type="term" value="F:3'-5' DNA helicase activity"/>
    <property type="evidence" value="ECO:0007669"/>
    <property type="project" value="TreeGrafter"/>
</dbReference>
<keyword evidence="3 5" id="KW-0347">Helicase</keyword>
<dbReference type="InterPro" id="IPR027417">
    <property type="entry name" value="P-loop_NTPase"/>
</dbReference>
<accession>A0A6N9TYS1</accession>
<keyword evidence="2 5" id="KW-0378">Hydrolase</keyword>
<dbReference type="RefSeq" id="WP_163299961.1">
    <property type="nucleotide sequence ID" value="NZ_JAAGRR010000225.1"/>
</dbReference>
<evidence type="ECO:0000256" key="1">
    <source>
        <dbReference type="ARBA" id="ARBA00022741"/>
    </source>
</evidence>
<organism evidence="7 8">
    <name type="scientific">Dissulfurirhabdus thermomarina</name>
    <dbReference type="NCBI Taxonomy" id="1765737"/>
    <lineage>
        <taxon>Bacteria</taxon>
        <taxon>Deltaproteobacteria</taxon>
        <taxon>Dissulfurirhabdaceae</taxon>
        <taxon>Dissulfurirhabdus</taxon>
    </lineage>
</organism>
<dbReference type="PROSITE" id="PS51198">
    <property type="entry name" value="UVRD_HELICASE_ATP_BIND"/>
    <property type="match status" value="1"/>
</dbReference>
<dbReference type="PANTHER" id="PTHR11070">
    <property type="entry name" value="UVRD / RECB / PCRA DNA HELICASE FAMILY MEMBER"/>
    <property type="match status" value="1"/>
</dbReference>
<sequence length="183" mass="20210">MRRPEFDPFAPLEPGLHLVEASAGTGKTYTLVALFLRLLLETGLPVGEILLVTFTEAATAELRGRLRARLAEARRAFETGEAGEDRILAGLLERSPDRAAALDRLRAAWADLDMAAVTTIHGFCHWALQEFAFECGMDFEAEVTSEEAPLLDEVVEDFWRRHVQPEPAILHQYLAGRGGGLDP</sequence>
<dbReference type="PANTHER" id="PTHR11070:SF23">
    <property type="entry name" value="RECBCD ENZYME SUBUNIT RECB"/>
    <property type="match status" value="1"/>
</dbReference>
<gene>
    <name evidence="7" type="ORF">G3N55_12200</name>
</gene>
<dbReference type="InterPro" id="IPR014016">
    <property type="entry name" value="UvrD-like_ATP-bd"/>
</dbReference>